<proteinExistence type="predicted"/>
<dbReference type="AlphaFoldDB" id="A0A9K3DA96"/>
<sequence>AVSSAYDCLAPADALDELVLGLSIPSVLVEECQRRVTPDTCLSQAKTLFDRQFRYAEGVCVYSIY</sequence>
<protein>
    <submittedName>
        <fullName evidence="1">Uncharacterized protein</fullName>
    </submittedName>
</protein>
<accession>A0A9K3DA96</accession>
<feature type="non-terminal residue" evidence="1">
    <location>
        <position position="1"/>
    </location>
</feature>
<gene>
    <name evidence="1" type="ORF">KIPB_015610</name>
</gene>
<evidence type="ECO:0000313" key="1">
    <source>
        <dbReference type="EMBL" id="GIQ92058.1"/>
    </source>
</evidence>
<dbReference type="EMBL" id="BDIP01008880">
    <property type="protein sequence ID" value="GIQ92058.1"/>
    <property type="molecule type" value="Genomic_DNA"/>
</dbReference>
<reference evidence="1 2" key="1">
    <citation type="journal article" date="2018" name="PLoS ONE">
        <title>The draft genome of Kipferlia bialata reveals reductive genome evolution in fornicate parasites.</title>
        <authorList>
            <person name="Tanifuji G."/>
            <person name="Takabayashi S."/>
            <person name="Kume K."/>
            <person name="Takagi M."/>
            <person name="Nakayama T."/>
            <person name="Kamikawa R."/>
            <person name="Inagaki Y."/>
            <person name="Hashimoto T."/>
        </authorList>
    </citation>
    <scope>NUCLEOTIDE SEQUENCE [LARGE SCALE GENOMIC DNA]</scope>
    <source>
        <strain evidence="1">NY0173</strain>
    </source>
</reference>
<dbReference type="Proteomes" id="UP000265618">
    <property type="component" value="Unassembled WGS sequence"/>
</dbReference>
<comment type="caution">
    <text evidence="1">The sequence shown here is derived from an EMBL/GenBank/DDBJ whole genome shotgun (WGS) entry which is preliminary data.</text>
</comment>
<keyword evidence="2" id="KW-1185">Reference proteome</keyword>
<name>A0A9K3DA96_9EUKA</name>
<evidence type="ECO:0000313" key="2">
    <source>
        <dbReference type="Proteomes" id="UP000265618"/>
    </source>
</evidence>
<organism evidence="1 2">
    <name type="scientific">Kipferlia bialata</name>
    <dbReference type="NCBI Taxonomy" id="797122"/>
    <lineage>
        <taxon>Eukaryota</taxon>
        <taxon>Metamonada</taxon>
        <taxon>Carpediemonas-like organisms</taxon>
        <taxon>Kipferlia</taxon>
    </lineage>
</organism>